<dbReference type="AlphaFoldDB" id="A0A8J9ZFY3"/>
<evidence type="ECO:0000256" key="1">
    <source>
        <dbReference type="ARBA" id="ARBA00007495"/>
    </source>
</evidence>
<accession>A0A8J9ZFY3</accession>
<keyword evidence="4" id="KW-0326">Glycosidase</keyword>
<feature type="active site" description="Nucleophile" evidence="6">
    <location>
        <position position="51"/>
    </location>
</feature>
<evidence type="ECO:0000256" key="2">
    <source>
        <dbReference type="ARBA" id="ARBA00022801"/>
    </source>
</evidence>
<dbReference type="PANTHER" id="PTHR31490">
    <property type="entry name" value="GLYCOSYL HYDROLASE"/>
    <property type="match status" value="1"/>
</dbReference>
<dbReference type="InterPro" id="IPR001000">
    <property type="entry name" value="GH10_dom"/>
</dbReference>
<dbReference type="InterPro" id="IPR044846">
    <property type="entry name" value="GH10"/>
</dbReference>
<organism evidence="8 9">
    <name type="scientific">Branchiostoma lanceolatum</name>
    <name type="common">Common lancelet</name>
    <name type="synonym">Amphioxus lanceolatum</name>
    <dbReference type="NCBI Taxonomy" id="7740"/>
    <lineage>
        <taxon>Eukaryota</taxon>
        <taxon>Metazoa</taxon>
        <taxon>Chordata</taxon>
        <taxon>Cephalochordata</taxon>
        <taxon>Leptocardii</taxon>
        <taxon>Amphioxiformes</taxon>
        <taxon>Branchiostomatidae</taxon>
        <taxon>Branchiostoma</taxon>
    </lineage>
</organism>
<evidence type="ECO:0000259" key="7">
    <source>
        <dbReference type="Pfam" id="PF00331"/>
    </source>
</evidence>
<keyword evidence="3" id="KW-0119">Carbohydrate metabolism</keyword>
<dbReference type="InterPro" id="IPR017853">
    <property type="entry name" value="GH"/>
</dbReference>
<dbReference type="Pfam" id="PF00331">
    <property type="entry name" value="Glyco_hydro_10"/>
    <property type="match status" value="1"/>
</dbReference>
<dbReference type="InterPro" id="IPR031158">
    <property type="entry name" value="GH10_AS"/>
</dbReference>
<keyword evidence="2" id="KW-0378">Hydrolase</keyword>
<feature type="domain" description="GH10" evidence="7">
    <location>
        <begin position="34"/>
        <end position="106"/>
    </location>
</feature>
<reference evidence="8" key="1">
    <citation type="submission" date="2022-01" db="EMBL/GenBank/DDBJ databases">
        <authorList>
            <person name="Braso-Vives M."/>
        </authorList>
    </citation>
    <scope>NUCLEOTIDE SEQUENCE</scope>
</reference>
<gene>
    <name evidence="8" type="primary">Hypp1271</name>
    <name evidence="8" type="ORF">BLAG_LOCUS13514</name>
</gene>
<sequence length="187" mass="20622">MPTRLPSFSTTERQLMESGHKGTLAAVLTPLTFCTGLNTLASRGLPVWITELDVNEPDEYVRADGYEDGLRAASVTPAVEGVLLWGFWDQSHWKPDAALVNGDNFQINEAGRRWQRLVFNDWRTNLSLTDGIVTPEGKEFIFRGFHGNFEVKVKSHGQVVATKTFYLSPGAGALTVDVAMPNDIIVG</sequence>
<evidence type="ECO:0000256" key="4">
    <source>
        <dbReference type="ARBA" id="ARBA00023295"/>
    </source>
</evidence>
<dbReference type="SUPFAM" id="SSF51445">
    <property type="entry name" value="(Trans)glycosidases"/>
    <property type="match status" value="1"/>
</dbReference>
<dbReference type="Proteomes" id="UP000838412">
    <property type="component" value="Chromosome 2"/>
</dbReference>
<proteinExistence type="inferred from homology"/>
<dbReference type="Gene3D" id="3.20.20.80">
    <property type="entry name" value="Glycosidases"/>
    <property type="match status" value="1"/>
</dbReference>
<dbReference type="PANTHER" id="PTHR31490:SF1">
    <property type="entry name" value="ENDO-1,4-BETA-XYLANASE 1"/>
    <property type="match status" value="1"/>
</dbReference>
<keyword evidence="9" id="KW-1185">Reference proteome</keyword>
<evidence type="ECO:0000256" key="5">
    <source>
        <dbReference type="ARBA" id="ARBA00023326"/>
    </source>
</evidence>
<dbReference type="GO" id="GO:0031176">
    <property type="term" value="F:endo-1,4-beta-xylanase activity"/>
    <property type="evidence" value="ECO:0007669"/>
    <property type="project" value="UniProtKB-ARBA"/>
</dbReference>
<evidence type="ECO:0000256" key="6">
    <source>
        <dbReference type="PROSITE-ProRule" id="PRU10061"/>
    </source>
</evidence>
<evidence type="ECO:0000256" key="3">
    <source>
        <dbReference type="ARBA" id="ARBA00023277"/>
    </source>
</evidence>
<comment type="similarity">
    <text evidence="1">Belongs to the glycosyl hydrolase 10 (cellulase F) family.</text>
</comment>
<dbReference type="EMBL" id="OV696687">
    <property type="protein sequence ID" value="CAH1253918.1"/>
    <property type="molecule type" value="Genomic_DNA"/>
</dbReference>
<dbReference type="GO" id="GO:0000272">
    <property type="term" value="P:polysaccharide catabolic process"/>
    <property type="evidence" value="ECO:0007669"/>
    <property type="project" value="UniProtKB-KW"/>
</dbReference>
<name>A0A8J9ZFY3_BRALA</name>
<evidence type="ECO:0000313" key="8">
    <source>
        <dbReference type="EMBL" id="CAH1253918.1"/>
    </source>
</evidence>
<protein>
    <submittedName>
        <fullName evidence="8">Hypp1271 protein</fullName>
    </submittedName>
</protein>
<dbReference type="OrthoDB" id="1719965at2759"/>
<evidence type="ECO:0000313" key="9">
    <source>
        <dbReference type="Proteomes" id="UP000838412"/>
    </source>
</evidence>
<keyword evidence="5" id="KW-0624">Polysaccharide degradation</keyword>
<dbReference type="PROSITE" id="PS00591">
    <property type="entry name" value="GH10_1"/>
    <property type="match status" value="1"/>
</dbReference>